<feature type="transmembrane region" description="Helical" evidence="2">
    <location>
        <begin position="6"/>
        <end position="30"/>
    </location>
</feature>
<keyword evidence="2" id="KW-0472">Membrane</keyword>
<feature type="compositionally biased region" description="Polar residues" evidence="1">
    <location>
        <begin position="223"/>
        <end position="232"/>
    </location>
</feature>
<accession>A0ABQ9XJG2</accession>
<feature type="transmembrane region" description="Helical" evidence="2">
    <location>
        <begin position="111"/>
        <end position="132"/>
    </location>
</feature>
<dbReference type="Proteomes" id="UP001281761">
    <property type="component" value="Unassembled WGS sequence"/>
</dbReference>
<evidence type="ECO:0000313" key="4">
    <source>
        <dbReference type="Proteomes" id="UP001281761"/>
    </source>
</evidence>
<evidence type="ECO:0008006" key="5">
    <source>
        <dbReference type="Google" id="ProtNLM"/>
    </source>
</evidence>
<organism evidence="3 4">
    <name type="scientific">Blattamonas nauphoetae</name>
    <dbReference type="NCBI Taxonomy" id="2049346"/>
    <lineage>
        <taxon>Eukaryota</taxon>
        <taxon>Metamonada</taxon>
        <taxon>Preaxostyla</taxon>
        <taxon>Oxymonadida</taxon>
        <taxon>Blattamonas</taxon>
    </lineage>
</organism>
<evidence type="ECO:0000256" key="1">
    <source>
        <dbReference type="SAM" id="MobiDB-lite"/>
    </source>
</evidence>
<feature type="transmembrane region" description="Helical" evidence="2">
    <location>
        <begin position="51"/>
        <end position="73"/>
    </location>
</feature>
<feature type="transmembrane region" description="Helical" evidence="2">
    <location>
        <begin position="144"/>
        <end position="165"/>
    </location>
</feature>
<name>A0ABQ9XJG2_9EUKA</name>
<keyword evidence="2" id="KW-0812">Transmembrane</keyword>
<keyword evidence="2" id="KW-1133">Transmembrane helix</keyword>
<evidence type="ECO:0000313" key="3">
    <source>
        <dbReference type="EMBL" id="KAK2952573.1"/>
    </source>
</evidence>
<feature type="compositionally biased region" description="Acidic residues" evidence="1">
    <location>
        <begin position="234"/>
        <end position="243"/>
    </location>
</feature>
<sequence length="243" mass="27512">MGTLNGLTALLVVDGVFEILIAATLVIPFIQYVRAFRNYLRMFKLYKTGKFIEMITIIVLATWKIVFNLIGMISFKEYYGFTNLISFFNVFLPVIGSIASFRGIVKQKRRFLNCHFFSILYVLISFFILASMYLSSYTNTFERLAHLVLFSACAVCFGLCGFLIVQINKQVTMNAVMEQRGYVTAFSDSNSDGFPRDKPQAEDSQYPANEESFEQSRPADAFVTSTDDNSINAEGEDDAAFEL</sequence>
<evidence type="ECO:0000256" key="2">
    <source>
        <dbReference type="SAM" id="Phobius"/>
    </source>
</evidence>
<dbReference type="EMBL" id="JARBJD010000102">
    <property type="protein sequence ID" value="KAK2952573.1"/>
    <property type="molecule type" value="Genomic_DNA"/>
</dbReference>
<feature type="transmembrane region" description="Helical" evidence="2">
    <location>
        <begin position="79"/>
        <end position="99"/>
    </location>
</feature>
<reference evidence="3 4" key="1">
    <citation type="journal article" date="2022" name="bioRxiv">
        <title>Genomics of Preaxostyla Flagellates Illuminates Evolutionary Transitions and the Path Towards Mitochondrial Loss.</title>
        <authorList>
            <person name="Novak L.V.F."/>
            <person name="Treitli S.C."/>
            <person name="Pyrih J."/>
            <person name="Halakuc P."/>
            <person name="Pipaliya S.V."/>
            <person name="Vacek V."/>
            <person name="Brzon O."/>
            <person name="Soukal P."/>
            <person name="Eme L."/>
            <person name="Dacks J.B."/>
            <person name="Karnkowska A."/>
            <person name="Elias M."/>
            <person name="Hampl V."/>
        </authorList>
    </citation>
    <scope>NUCLEOTIDE SEQUENCE [LARGE SCALE GENOMIC DNA]</scope>
    <source>
        <strain evidence="3">NAU3</strain>
        <tissue evidence="3">Gut</tissue>
    </source>
</reference>
<comment type="caution">
    <text evidence="3">The sequence shown here is derived from an EMBL/GenBank/DDBJ whole genome shotgun (WGS) entry which is preliminary data.</text>
</comment>
<gene>
    <name evidence="3" type="ORF">BLNAU_12539</name>
</gene>
<protein>
    <recommendedName>
        <fullName evidence="5">Transmembrane protein</fullName>
    </recommendedName>
</protein>
<feature type="region of interest" description="Disordered" evidence="1">
    <location>
        <begin position="188"/>
        <end position="243"/>
    </location>
</feature>
<proteinExistence type="predicted"/>
<keyword evidence="4" id="KW-1185">Reference proteome</keyword>